<dbReference type="GO" id="GO:0003700">
    <property type="term" value="F:DNA-binding transcription factor activity"/>
    <property type="evidence" value="ECO:0007669"/>
    <property type="project" value="InterPro"/>
</dbReference>
<dbReference type="Pfam" id="PF12833">
    <property type="entry name" value="HTH_18"/>
    <property type="match status" value="1"/>
</dbReference>
<dbReference type="InterPro" id="IPR018060">
    <property type="entry name" value="HTH_AraC"/>
</dbReference>
<dbReference type="PROSITE" id="PS01124">
    <property type="entry name" value="HTH_ARAC_FAMILY_2"/>
    <property type="match status" value="1"/>
</dbReference>
<dbReference type="InterPro" id="IPR050204">
    <property type="entry name" value="AraC_XylS_family_regulators"/>
</dbReference>
<sequence>MAKEINLHGIQRTCYAKSSKAGEQFIKDHGLSWIVSGEMEAYDGHTKYVYRKGDIVLYRKNALVRFVKYPAHDEAFEAISVILDESLLQDFSQQQQLVSQKAMKESLFKLEPDELIQGYFIALQPWFDHHMNTDLVELKKKELIHLLLHHNKNFRDLLFHFGTPGKINLEGFMNTHYHFNVPLSELAFLTGRSLATFKRDFEKIFQTSPNRWLQQKRLEEAYYLLHNKKMKSKDVYLEVGFETLSHFSYAFKNKFGVSPSNI</sequence>
<dbReference type="InterPro" id="IPR054015">
    <property type="entry name" value="ExsA-like_N"/>
</dbReference>
<dbReference type="Gene3D" id="1.10.10.60">
    <property type="entry name" value="Homeodomain-like"/>
    <property type="match status" value="2"/>
</dbReference>
<dbReference type="RefSeq" id="WP_089896934.1">
    <property type="nucleotide sequence ID" value="NZ_FOJG01000002.1"/>
</dbReference>
<evidence type="ECO:0000256" key="2">
    <source>
        <dbReference type="ARBA" id="ARBA00023125"/>
    </source>
</evidence>
<evidence type="ECO:0000256" key="3">
    <source>
        <dbReference type="ARBA" id="ARBA00023163"/>
    </source>
</evidence>
<dbReference type="EMBL" id="FOJG01000002">
    <property type="protein sequence ID" value="SEW49618.1"/>
    <property type="molecule type" value="Genomic_DNA"/>
</dbReference>
<feature type="domain" description="HTH araC/xylS-type" evidence="4">
    <location>
        <begin position="167"/>
        <end position="262"/>
    </location>
</feature>
<proteinExistence type="predicted"/>
<protein>
    <submittedName>
        <fullName evidence="5">AraC-type DNA-binding protein</fullName>
    </submittedName>
</protein>
<dbReference type="OrthoDB" id="4480133at2"/>
<name>A0A1I0S4C9_9BACT</name>
<keyword evidence="1" id="KW-0805">Transcription regulation</keyword>
<dbReference type="SUPFAM" id="SSF46689">
    <property type="entry name" value="Homeodomain-like"/>
    <property type="match status" value="2"/>
</dbReference>
<dbReference type="PANTHER" id="PTHR46796">
    <property type="entry name" value="HTH-TYPE TRANSCRIPTIONAL ACTIVATOR RHAS-RELATED"/>
    <property type="match status" value="1"/>
</dbReference>
<keyword evidence="2 5" id="KW-0238">DNA-binding</keyword>
<evidence type="ECO:0000256" key="1">
    <source>
        <dbReference type="ARBA" id="ARBA00023015"/>
    </source>
</evidence>
<dbReference type="Pfam" id="PF22200">
    <property type="entry name" value="ExsA_N"/>
    <property type="match status" value="1"/>
</dbReference>
<organism evidence="5 6">
    <name type="scientific">Chitinophaga arvensicola</name>
    <dbReference type="NCBI Taxonomy" id="29529"/>
    <lineage>
        <taxon>Bacteria</taxon>
        <taxon>Pseudomonadati</taxon>
        <taxon>Bacteroidota</taxon>
        <taxon>Chitinophagia</taxon>
        <taxon>Chitinophagales</taxon>
        <taxon>Chitinophagaceae</taxon>
        <taxon>Chitinophaga</taxon>
    </lineage>
</organism>
<keyword evidence="6" id="KW-1185">Reference proteome</keyword>
<keyword evidence="3" id="KW-0804">Transcription</keyword>
<dbReference type="GO" id="GO:0043565">
    <property type="term" value="F:sequence-specific DNA binding"/>
    <property type="evidence" value="ECO:0007669"/>
    <property type="project" value="InterPro"/>
</dbReference>
<dbReference type="STRING" id="29529.SAMN04488122_3502"/>
<evidence type="ECO:0000259" key="4">
    <source>
        <dbReference type="PROSITE" id="PS01124"/>
    </source>
</evidence>
<dbReference type="SMART" id="SM00342">
    <property type="entry name" value="HTH_ARAC"/>
    <property type="match status" value="1"/>
</dbReference>
<dbReference type="AlphaFoldDB" id="A0A1I0S4C9"/>
<evidence type="ECO:0000313" key="6">
    <source>
        <dbReference type="Proteomes" id="UP000199310"/>
    </source>
</evidence>
<reference evidence="6" key="1">
    <citation type="submission" date="2016-10" db="EMBL/GenBank/DDBJ databases">
        <authorList>
            <person name="Varghese N."/>
            <person name="Submissions S."/>
        </authorList>
    </citation>
    <scope>NUCLEOTIDE SEQUENCE [LARGE SCALE GENOMIC DNA]</scope>
    <source>
        <strain evidence="6">DSM 3695</strain>
    </source>
</reference>
<gene>
    <name evidence="5" type="ORF">SAMN04488122_3502</name>
</gene>
<dbReference type="InterPro" id="IPR009057">
    <property type="entry name" value="Homeodomain-like_sf"/>
</dbReference>
<accession>A0A1I0S4C9</accession>
<dbReference type="Proteomes" id="UP000199310">
    <property type="component" value="Unassembled WGS sequence"/>
</dbReference>
<evidence type="ECO:0000313" key="5">
    <source>
        <dbReference type="EMBL" id="SEW49618.1"/>
    </source>
</evidence>